<dbReference type="Pfam" id="PF00512">
    <property type="entry name" value="HisKA"/>
    <property type="match status" value="1"/>
</dbReference>
<keyword evidence="12" id="KW-0902">Two-component regulatory system</keyword>
<evidence type="ECO:0000256" key="17">
    <source>
        <dbReference type="SAM" id="Phobius"/>
    </source>
</evidence>
<dbReference type="InterPro" id="IPR036890">
    <property type="entry name" value="HATPase_C_sf"/>
</dbReference>
<dbReference type="Pfam" id="PF00672">
    <property type="entry name" value="HAMP"/>
    <property type="match status" value="1"/>
</dbReference>
<proteinExistence type="predicted"/>
<comment type="caution">
    <text evidence="20">The sequence shown here is derived from an EMBL/GenBank/DDBJ whole genome shotgun (WGS) entry which is preliminary data.</text>
</comment>
<evidence type="ECO:0000256" key="6">
    <source>
        <dbReference type="ARBA" id="ARBA00022679"/>
    </source>
</evidence>
<dbReference type="PANTHER" id="PTHR45528:SF11">
    <property type="entry name" value="HISTIDINE KINASE"/>
    <property type="match status" value="1"/>
</dbReference>
<comment type="subcellular location">
    <subcellularLocation>
        <location evidence="2">Cell membrane</location>
        <topology evidence="2">Multi-pass membrane protein</topology>
    </subcellularLocation>
</comment>
<keyword evidence="7 17" id="KW-0812">Transmembrane</keyword>
<evidence type="ECO:0000256" key="1">
    <source>
        <dbReference type="ARBA" id="ARBA00000085"/>
    </source>
</evidence>
<evidence type="ECO:0000256" key="10">
    <source>
        <dbReference type="ARBA" id="ARBA00022840"/>
    </source>
</evidence>
<feature type="domain" description="Histidine kinase" evidence="18">
    <location>
        <begin position="245"/>
        <end position="458"/>
    </location>
</feature>
<dbReference type="RefSeq" id="WP_354199273.1">
    <property type="nucleotide sequence ID" value="NZ_JBEPLW010000036.1"/>
</dbReference>
<evidence type="ECO:0000256" key="5">
    <source>
        <dbReference type="ARBA" id="ARBA00022553"/>
    </source>
</evidence>
<keyword evidence="5" id="KW-0597">Phosphoprotein</keyword>
<dbReference type="EC" id="2.7.13.3" evidence="3"/>
<evidence type="ECO:0000313" key="20">
    <source>
        <dbReference type="EMBL" id="MET3576852.1"/>
    </source>
</evidence>
<dbReference type="InterPro" id="IPR003594">
    <property type="entry name" value="HATPase_dom"/>
</dbReference>
<dbReference type="InterPro" id="IPR005467">
    <property type="entry name" value="His_kinase_dom"/>
</dbReference>
<accession>A0ABV2GEW5</accession>
<evidence type="ECO:0000259" key="18">
    <source>
        <dbReference type="PROSITE" id="PS50109"/>
    </source>
</evidence>
<dbReference type="InterPro" id="IPR050398">
    <property type="entry name" value="HssS/ArlS-like"/>
</dbReference>
<keyword evidence="21" id="KW-1185">Reference proteome</keyword>
<dbReference type="CDD" id="cd00082">
    <property type="entry name" value="HisKA"/>
    <property type="match status" value="1"/>
</dbReference>
<evidence type="ECO:0000256" key="7">
    <source>
        <dbReference type="ARBA" id="ARBA00022692"/>
    </source>
</evidence>
<reference evidence="20 21" key="1">
    <citation type="submission" date="2024-06" db="EMBL/GenBank/DDBJ databases">
        <title>Genomic Encyclopedia of Type Strains, Phase IV (KMG-IV): sequencing the most valuable type-strain genomes for metagenomic binning, comparative biology and taxonomic classification.</title>
        <authorList>
            <person name="Goeker M."/>
        </authorList>
    </citation>
    <scope>NUCLEOTIDE SEQUENCE [LARGE SCALE GENOMIC DNA]</scope>
    <source>
        <strain evidence="20 21">DSM 26128</strain>
    </source>
</reference>
<evidence type="ECO:0000256" key="2">
    <source>
        <dbReference type="ARBA" id="ARBA00004651"/>
    </source>
</evidence>
<dbReference type="InterPro" id="IPR036097">
    <property type="entry name" value="HisK_dim/P_sf"/>
</dbReference>
<evidence type="ECO:0000256" key="11">
    <source>
        <dbReference type="ARBA" id="ARBA00022989"/>
    </source>
</evidence>
<organism evidence="20 21">
    <name type="scientific">Bhargavaea ullalensis</name>
    <dbReference type="NCBI Taxonomy" id="1265685"/>
    <lineage>
        <taxon>Bacteria</taxon>
        <taxon>Bacillati</taxon>
        <taxon>Bacillota</taxon>
        <taxon>Bacilli</taxon>
        <taxon>Bacillales</taxon>
        <taxon>Caryophanaceae</taxon>
        <taxon>Bhargavaea</taxon>
    </lineage>
</organism>
<feature type="transmembrane region" description="Helical" evidence="17">
    <location>
        <begin position="161"/>
        <end position="182"/>
    </location>
</feature>
<dbReference type="InterPro" id="IPR003661">
    <property type="entry name" value="HisK_dim/P_dom"/>
</dbReference>
<dbReference type="EMBL" id="JBEPLW010000036">
    <property type="protein sequence ID" value="MET3576852.1"/>
    <property type="molecule type" value="Genomic_DNA"/>
</dbReference>
<dbReference type="PROSITE" id="PS50885">
    <property type="entry name" value="HAMP"/>
    <property type="match status" value="1"/>
</dbReference>
<dbReference type="SMART" id="SM00387">
    <property type="entry name" value="HATPase_c"/>
    <property type="match status" value="1"/>
</dbReference>
<dbReference type="SUPFAM" id="SSF55874">
    <property type="entry name" value="ATPase domain of HSP90 chaperone/DNA topoisomerase II/histidine kinase"/>
    <property type="match status" value="1"/>
</dbReference>
<evidence type="ECO:0000259" key="19">
    <source>
        <dbReference type="PROSITE" id="PS50885"/>
    </source>
</evidence>
<dbReference type="PROSITE" id="PS50109">
    <property type="entry name" value="HIS_KIN"/>
    <property type="match status" value="1"/>
</dbReference>
<comment type="catalytic activity">
    <reaction evidence="1">
        <text>ATP + protein L-histidine = ADP + protein N-phospho-L-histidine.</text>
        <dbReference type="EC" id="2.7.13.3"/>
    </reaction>
</comment>
<dbReference type="CDD" id="cd00075">
    <property type="entry name" value="HATPase"/>
    <property type="match status" value="1"/>
</dbReference>
<dbReference type="Proteomes" id="UP001549099">
    <property type="component" value="Unassembled WGS sequence"/>
</dbReference>
<protein>
    <recommendedName>
        <fullName evidence="16">Heme sensor protein HssS</fullName>
        <ecNumber evidence="3">2.7.13.3</ecNumber>
    </recommendedName>
</protein>
<keyword evidence="4" id="KW-1003">Cell membrane</keyword>
<dbReference type="SUPFAM" id="SSF158472">
    <property type="entry name" value="HAMP domain-like"/>
    <property type="match status" value="1"/>
</dbReference>
<evidence type="ECO:0000256" key="3">
    <source>
        <dbReference type="ARBA" id="ARBA00012438"/>
    </source>
</evidence>
<dbReference type="PRINTS" id="PR00344">
    <property type="entry name" value="BCTRLSENSOR"/>
</dbReference>
<keyword evidence="14 17" id="KW-0472">Membrane</keyword>
<evidence type="ECO:0000256" key="8">
    <source>
        <dbReference type="ARBA" id="ARBA00022741"/>
    </source>
</evidence>
<keyword evidence="9 20" id="KW-0418">Kinase</keyword>
<dbReference type="SMART" id="SM00304">
    <property type="entry name" value="HAMP"/>
    <property type="match status" value="1"/>
</dbReference>
<dbReference type="CDD" id="cd06225">
    <property type="entry name" value="HAMP"/>
    <property type="match status" value="1"/>
</dbReference>
<keyword evidence="10" id="KW-0067">ATP-binding</keyword>
<keyword evidence="11 17" id="KW-1133">Transmembrane helix</keyword>
<comment type="function">
    <text evidence="15">Member of the two-component regulatory system HssS/HssR involved in intracellular heme homeostasis and tempering of staphylococcal virulence. HssS functions as a heme sensor histidine kinase which is autophosphorylated at a histidine residue and transfers its phosphate group to an aspartate residue of HssR. HssR/HssS activates the expression of hrtAB, an efflux pump, in response to extracellular heme, hemin, hemoglobin or blood.</text>
</comment>
<dbReference type="Pfam" id="PF02518">
    <property type="entry name" value="HATPase_c"/>
    <property type="match status" value="1"/>
</dbReference>
<evidence type="ECO:0000256" key="16">
    <source>
        <dbReference type="ARBA" id="ARBA00040841"/>
    </source>
</evidence>
<dbReference type="InterPro" id="IPR003660">
    <property type="entry name" value="HAMP_dom"/>
</dbReference>
<dbReference type="PANTHER" id="PTHR45528">
    <property type="entry name" value="SENSOR HISTIDINE KINASE CPXA"/>
    <property type="match status" value="1"/>
</dbReference>
<feature type="transmembrane region" description="Helical" evidence="17">
    <location>
        <begin position="7"/>
        <end position="27"/>
    </location>
</feature>
<keyword evidence="8" id="KW-0547">Nucleotide-binding</keyword>
<dbReference type="Gene3D" id="3.30.565.10">
    <property type="entry name" value="Histidine kinase-like ATPase, C-terminal domain"/>
    <property type="match status" value="1"/>
</dbReference>
<feature type="domain" description="HAMP" evidence="19">
    <location>
        <begin position="185"/>
        <end position="237"/>
    </location>
</feature>
<evidence type="ECO:0000256" key="4">
    <source>
        <dbReference type="ARBA" id="ARBA00022475"/>
    </source>
</evidence>
<dbReference type="Gene3D" id="6.10.340.10">
    <property type="match status" value="1"/>
</dbReference>
<gene>
    <name evidence="20" type="ORF">ABID49_002784</name>
</gene>
<dbReference type="GO" id="GO:0016301">
    <property type="term" value="F:kinase activity"/>
    <property type="evidence" value="ECO:0007669"/>
    <property type="project" value="UniProtKB-KW"/>
</dbReference>
<evidence type="ECO:0000256" key="12">
    <source>
        <dbReference type="ARBA" id="ARBA00023012"/>
    </source>
</evidence>
<evidence type="ECO:0000256" key="13">
    <source>
        <dbReference type="ARBA" id="ARBA00023026"/>
    </source>
</evidence>
<dbReference type="SUPFAM" id="SSF47384">
    <property type="entry name" value="Homodimeric domain of signal transducing histidine kinase"/>
    <property type="match status" value="1"/>
</dbReference>
<keyword evidence="13" id="KW-0843">Virulence</keyword>
<keyword evidence="6" id="KW-0808">Transferase</keyword>
<sequence length="458" mass="50951">MKSLYGKFVLSSILVLAAGILLSYLVVNTVYHRDMKVENDEKHVKIAESMVSFIESSDGIDLERYLRTQAEAGYILYVSDREGGGSFYGGPFKENSLPGGTVASVLDGHTYHGMRDLPAETFWSGYFANDVANTVGVPFTFGGNRYALFLRPDIGLLFNELHWLSAIMFVSIAAIGFMAVLYTAKKLIRPLTELTEATHQVAQERFTALPDIRRNDEIGQLSDSFRRMVRKLEENDRARKAFISDVSHDLQSPLLNIKGYAELLGKAELPDGQRKEYSAIIRDEALRLSDLARQLLLLTSLDQITDLPEFEPMNLSVQLREVIRKYRWAFESKGISISMELDDASCPGDRELLEKVWENLLSNAVKYTPDGGEVAVRLEAAPESVILIVEDNGPGIAPDDRERVFDRFFRADEARSREGGTGLGLSIVKEVVTLHGGTVRAEEGPNGGARFTLTLPCS</sequence>
<dbReference type="SMART" id="SM00388">
    <property type="entry name" value="HisKA"/>
    <property type="match status" value="1"/>
</dbReference>
<dbReference type="InterPro" id="IPR004358">
    <property type="entry name" value="Sig_transdc_His_kin-like_C"/>
</dbReference>
<evidence type="ECO:0000256" key="15">
    <source>
        <dbReference type="ARBA" id="ARBA00037219"/>
    </source>
</evidence>
<name>A0ABV2GEW5_9BACL</name>
<evidence type="ECO:0000256" key="9">
    <source>
        <dbReference type="ARBA" id="ARBA00022777"/>
    </source>
</evidence>
<evidence type="ECO:0000256" key="14">
    <source>
        <dbReference type="ARBA" id="ARBA00023136"/>
    </source>
</evidence>
<dbReference type="Gene3D" id="1.10.287.130">
    <property type="match status" value="1"/>
</dbReference>
<evidence type="ECO:0000313" key="21">
    <source>
        <dbReference type="Proteomes" id="UP001549099"/>
    </source>
</evidence>